<dbReference type="InterPro" id="IPR001128">
    <property type="entry name" value="Cyt_P450"/>
</dbReference>
<dbReference type="SUPFAM" id="SSF48264">
    <property type="entry name" value="Cytochrome P450"/>
    <property type="match status" value="1"/>
</dbReference>
<evidence type="ECO:0000256" key="6">
    <source>
        <dbReference type="ARBA" id="ARBA00023033"/>
    </source>
</evidence>
<dbReference type="PRINTS" id="PR00385">
    <property type="entry name" value="P450"/>
</dbReference>
<keyword evidence="2 7" id="KW-0349">Heme</keyword>
<dbReference type="Proteomes" id="UP000011863">
    <property type="component" value="Chromosome"/>
</dbReference>
<evidence type="ECO:0000256" key="1">
    <source>
        <dbReference type="ARBA" id="ARBA00010617"/>
    </source>
</evidence>
<dbReference type="GO" id="GO:0020037">
    <property type="term" value="F:heme binding"/>
    <property type="evidence" value="ECO:0007669"/>
    <property type="project" value="InterPro"/>
</dbReference>
<dbReference type="GO" id="GO:0004497">
    <property type="term" value="F:monooxygenase activity"/>
    <property type="evidence" value="ECO:0007669"/>
    <property type="project" value="UniProtKB-KW"/>
</dbReference>
<dbReference type="PRINTS" id="PR00359">
    <property type="entry name" value="BP450"/>
</dbReference>
<dbReference type="RefSeq" id="WP_015442682.1">
    <property type="nucleotide sequence ID" value="NC_020520.1"/>
</dbReference>
<dbReference type="GO" id="GO:0005506">
    <property type="term" value="F:iron ion binding"/>
    <property type="evidence" value="ECO:0007669"/>
    <property type="project" value="InterPro"/>
</dbReference>
<keyword evidence="4 7" id="KW-0560">Oxidoreductase</keyword>
<dbReference type="KEGG" id="aym:YM304_31210"/>
<evidence type="ECO:0000256" key="5">
    <source>
        <dbReference type="ARBA" id="ARBA00023004"/>
    </source>
</evidence>
<keyword evidence="9" id="KW-1185">Reference proteome</keyword>
<evidence type="ECO:0000256" key="3">
    <source>
        <dbReference type="ARBA" id="ARBA00022723"/>
    </source>
</evidence>
<organism evidence="8 9">
    <name type="scientific">Ilumatobacter coccineus (strain NBRC 103263 / KCTC 29153 / YM16-304)</name>
    <dbReference type="NCBI Taxonomy" id="1313172"/>
    <lineage>
        <taxon>Bacteria</taxon>
        <taxon>Bacillati</taxon>
        <taxon>Actinomycetota</taxon>
        <taxon>Acidimicrobiia</taxon>
        <taxon>Acidimicrobiales</taxon>
        <taxon>Ilumatobacteraceae</taxon>
        <taxon>Ilumatobacter</taxon>
    </lineage>
</organism>
<evidence type="ECO:0000256" key="2">
    <source>
        <dbReference type="ARBA" id="ARBA00022617"/>
    </source>
</evidence>
<dbReference type="PROSITE" id="PS00086">
    <property type="entry name" value="CYTOCHROME_P450"/>
    <property type="match status" value="1"/>
</dbReference>
<comment type="similarity">
    <text evidence="1 7">Belongs to the cytochrome P450 family.</text>
</comment>
<dbReference type="PANTHER" id="PTHR46696">
    <property type="entry name" value="P450, PUTATIVE (EUROFUNG)-RELATED"/>
    <property type="match status" value="1"/>
</dbReference>
<keyword evidence="6 7" id="KW-0503">Monooxygenase</keyword>
<accession>A0A6C7EEF3</accession>
<evidence type="ECO:0000313" key="9">
    <source>
        <dbReference type="Proteomes" id="UP000011863"/>
    </source>
</evidence>
<dbReference type="InterPro" id="IPR017972">
    <property type="entry name" value="Cyt_P450_CS"/>
</dbReference>
<proteinExistence type="inferred from homology"/>
<evidence type="ECO:0000256" key="7">
    <source>
        <dbReference type="RuleBase" id="RU000461"/>
    </source>
</evidence>
<dbReference type="InterPro" id="IPR036396">
    <property type="entry name" value="Cyt_P450_sf"/>
</dbReference>
<keyword evidence="5 7" id="KW-0408">Iron</keyword>
<dbReference type="InterPro" id="IPR002397">
    <property type="entry name" value="Cyt_P450_B"/>
</dbReference>
<dbReference type="Pfam" id="PF00067">
    <property type="entry name" value="p450"/>
    <property type="match status" value="1"/>
</dbReference>
<dbReference type="PANTHER" id="PTHR46696:SF6">
    <property type="entry name" value="P450, PUTATIVE (EUROFUNG)-RELATED"/>
    <property type="match status" value="1"/>
</dbReference>
<dbReference type="OrthoDB" id="502624at2"/>
<dbReference type="GO" id="GO:0016705">
    <property type="term" value="F:oxidoreductase activity, acting on paired donors, with incorporation or reduction of molecular oxygen"/>
    <property type="evidence" value="ECO:0007669"/>
    <property type="project" value="InterPro"/>
</dbReference>
<name>A0A6C7EEF3_ILUCY</name>
<evidence type="ECO:0000256" key="4">
    <source>
        <dbReference type="ARBA" id="ARBA00023002"/>
    </source>
</evidence>
<dbReference type="EMBL" id="AP012057">
    <property type="protein sequence ID" value="BAN03435.1"/>
    <property type="molecule type" value="Genomic_DNA"/>
</dbReference>
<dbReference type="AlphaFoldDB" id="A0A6C7EEF3"/>
<sequence>MTDTTPRNAEIPSFFDPAVQDDPFDAYETMREQCPVHRLPENGLYMVTRYDDVKSVLTDREHFSSNPVGAGFRQSESGKAAAATMAEKGWKRAQTLQRTDPPVHTHYRRMLGRVFTVRRINELTPRIAELCDELIDGFIEQGECEFVRDFALPLPGIVICEQLGLDATQYPTFKRWADAMLASAQRVMTVDEAIEQAEIELEAQHHLAAEFEKRREEPTDDLISALVHAHGADEEPLTMEELQDLMHQLITGGFETTTSALGTGLWLLLRHPDQMAKLRANRDLLDNFIDESLRFDSPVAGLWRRATCPVEVAGVEIEPDASVMVRYGAANRDHAKFDDPNVFDIERENANEHIAFGWGNHLCVGMWLARAELRCAFNALLDRLDDIELARPLDEIPHEFSFMLRPLKELPISFTPSAINDPRPPTNGAET</sequence>
<evidence type="ECO:0000313" key="8">
    <source>
        <dbReference type="EMBL" id="BAN03435.1"/>
    </source>
</evidence>
<gene>
    <name evidence="8" type="ORF">YM304_31210</name>
</gene>
<dbReference type="FunFam" id="1.10.630.10:FF:000018">
    <property type="entry name" value="Cytochrome P450 monooxygenase"/>
    <property type="match status" value="1"/>
</dbReference>
<protein>
    <submittedName>
        <fullName evidence="8">Cytochrome P450</fullName>
    </submittedName>
</protein>
<reference evidence="8 9" key="1">
    <citation type="journal article" date="2013" name="Int. J. Syst. Evol. Microbiol.">
        <title>Ilumatobacter nonamiense sp. nov. and Ilumatobacter coccineum sp. nov., isolated from seashore sand.</title>
        <authorList>
            <person name="Matsumoto A."/>
            <person name="Kasai H."/>
            <person name="Matsuo Y."/>
            <person name="Shizuri Y."/>
            <person name="Ichikawa N."/>
            <person name="Fujita N."/>
            <person name="Omura S."/>
            <person name="Takahashi Y."/>
        </authorList>
    </citation>
    <scope>NUCLEOTIDE SEQUENCE [LARGE SCALE GENOMIC DNA]</scope>
    <source>
        <strain evidence="9">NBRC 103263 / KCTC 29153 / YM16-304</strain>
    </source>
</reference>
<dbReference type="Gene3D" id="1.10.630.10">
    <property type="entry name" value="Cytochrome P450"/>
    <property type="match status" value="1"/>
</dbReference>
<keyword evidence="3 7" id="KW-0479">Metal-binding</keyword>